<evidence type="ECO:0000259" key="2">
    <source>
        <dbReference type="Pfam" id="PF13349"/>
    </source>
</evidence>
<dbReference type="Proteomes" id="UP000467193">
    <property type="component" value="Chromosome"/>
</dbReference>
<protein>
    <recommendedName>
        <fullName evidence="2">DUF4097 domain-containing protein</fullName>
    </recommendedName>
</protein>
<dbReference type="EMBL" id="AP022588">
    <property type="protein sequence ID" value="BBY31136.1"/>
    <property type="molecule type" value="Genomic_DNA"/>
</dbReference>
<dbReference type="InterPro" id="IPR025164">
    <property type="entry name" value="Toastrack_DUF4097"/>
</dbReference>
<keyword evidence="4" id="KW-1185">Reference proteome</keyword>
<evidence type="ECO:0000313" key="3">
    <source>
        <dbReference type="EMBL" id="BBY31136.1"/>
    </source>
</evidence>
<evidence type="ECO:0000313" key="4">
    <source>
        <dbReference type="Proteomes" id="UP000467193"/>
    </source>
</evidence>
<feature type="domain" description="DUF4097" evidence="2">
    <location>
        <begin position="177"/>
        <end position="287"/>
    </location>
</feature>
<proteinExistence type="predicted"/>
<name>A0A7I7QZ00_9MYCO</name>
<organism evidence="3 4">
    <name type="scientific">Mycolicibacterium sediminis</name>
    <dbReference type="NCBI Taxonomy" id="1286180"/>
    <lineage>
        <taxon>Bacteria</taxon>
        <taxon>Bacillati</taxon>
        <taxon>Actinomycetota</taxon>
        <taxon>Actinomycetes</taxon>
        <taxon>Mycobacteriales</taxon>
        <taxon>Mycobacteriaceae</taxon>
        <taxon>Mycolicibacterium</taxon>
    </lineage>
</organism>
<feature type="transmembrane region" description="Helical" evidence="1">
    <location>
        <begin position="29"/>
        <end position="52"/>
    </location>
</feature>
<dbReference type="KEGG" id="msei:MSEDJ_52320"/>
<dbReference type="Pfam" id="PF13349">
    <property type="entry name" value="DUF4097"/>
    <property type="match status" value="1"/>
</dbReference>
<gene>
    <name evidence="3" type="ORF">MSEDJ_52320</name>
</gene>
<sequence>MTTIAPPPVPPTNPPPALTAGGRTAIRSFLVIAAALVIVGSAVALGVTAWGLSTFRVVADEKPLPGDIRSLVIDARDVPAAIRLTTDGDATEPRVSMRLVNSARAGDQTLDVRRTGGDTVVTVSGARPEFLDWGRAGEITVTLPPDVARRLSVTTRQDTGVLFADADVDVLTASNEDGAVMLSGSARRIDVRTTDADVVAREPLSVRESFVVDAVDGDVTADFTGAPPRTVAVTTETGDVALRLPEPGPYLIRASGESTRVRVPETDDAGRAAAEVTVRSVDGDTTIDHLGSDRMERPHR</sequence>
<evidence type="ECO:0000256" key="1">
    <source>
        <dbReference type="SAM" id="Phobius"/>
    </source>
</evidence>
<keyword evidence="1" id="KW-0812">Transmembrane</keyword>
<keyword evidence="1" id="KW-1133">Transmembrane helix</keyword>
<reference evidence="3 4" key="1">
    <citation type="journal article" date="2019" name="Emerg. Microbes Infect.">
        <title>Comprehensive subspecies identification of 175 nontuberculous mycobacteria species based on 7547 genomic profiles.</title>
        <authorList>
            <person name="Matsumoto Y."/>
            <person name="Kinjo T."/>
            <person name="Motooka D."/>
            <person name="Nabeya D."/>
            <person name="Jung N."/>
            <person name="Uechi K."/>
            <person name="Horii T."/>
            <person name="Iida T."/>
            <person name="Fujita J."/>
            <person name="Nakamura S."/>
        </authorList>
    </citation>
    <scope>NUCLEOTIDE SEQUENCE [LARGE SCALE GENOMIC DNA]</scope>
    <source>
        <strain evidence="3 4">JCM 17899</strain>
    </source>
</reference>
<dbReference type="AlphaFoldDB" id="A0A7I7QZ00"/>
<keyword evidence="1" id="KW-0472">Membrane</keyword>
<dbReference type="RefSeq" id="WP_163800675.1">
    <property type="nucleotide sequence ID" value="NZ_AP022588.1"/>
</dbReference>
<accession>A0A7I7QZ00</accession>